<reference evidence="2 3" key="1">
    <citation type="submission" date="2020-07" db="EMBL/GenBank/DDBJ databases">
        <title>Sequencing the genomes of 1000 actinobacteria strains.</title>
        <authorList>
            <person name="Klenk H.-P."/>
        </authorList>
    </citation>
    <scope>NUCLEOTIDE SEQUENCE [LARGE SCALE GENOMIC DNA]</scope>
    <source>
        <strain evidence="2 3">DSM 21349</strain>
    </source>
</reference>
<comment type="caution">
    <text evidence="2">The sequence shown here is derived from an EMBL/GenBank/DDBJ whole genome shotgun (WGS) entry which is preliminary data.</text>
</comment>
<dbReference type="AlphaFoldDB" id="A0A7W3J2V1"/>
<evidence type="ECO:0000313" key="3">
    <source>
        <dbReference type="Proteomes" id="UP000580910"/>
    </source>
</evidence>
<evidence type="ECO:0000313" key="2">
    <source>
        <dbReference type="EMBL" id="MBA8805192.1"/>
    </source>
</evidence>
<evidence type="ECO:0008006" key="4">
    <source>
        <dbReference type="Google" id="ProtNLM"/>
    </source>
</evidence>
<dbReference type="Proteomes" id="UP000580910">
    <property type="component" value="Unassembled WGS sequence"/>
</dbReference>
<dbReference type="EMBL" id="JACGXA010000001">
    <property type="protein sequence ID" value="MBA8805192.1"/>
    <property type="molecule type" value="Genomic_DNA"/>
</dbReference>
<gene>
    <name evidence="2" type="ORF">FB382_003483</name>
</gene>
<feature type="region of interest" description="Disordered" evidence="1">
    <location>
        <begin position="58"/>
        <end position="80"/>
    </location>
</feature>
<feature type="compositionally biased region" description="Low complexity" evidence="1">
    <location>
        <begin position="58"/>
        <end position="70"/>
    </location>
</feature>
<name>A0A7W3J2V1_9ACTN</name>
<feature type="compositionally biased region" description="Polar residues" evidence="1">
    <location>
        <begin position="222"/>
        <end position="231"/>
    </location>
</feature>
<evidence type="ECO:0000256" key="1">
    <source>
        <dbReference type="SAM" id="MobiDB-lite"/>
    </source>
</evidence>
<keyword evidence="3" id="KW-1185">Reference proteome</keyword>
<proteinExistence type="predicted"/>
<dbReference type="RefSeq" id="WP_182540972.1">
    <property type="nucleotide sequence ID" value="NZ_JACGXA010000001.1"/>
</dbReference>
<feature type="region of interest" description="Disordered" evidence="1">
    <location>
        <begin position="212"/>
        <end position="248"/>
    </location>
</feature>
<protein>
    <recommendedName>
        <fullName evidence="4">DUF4232 domain-containing protein</fullName>
    </recommendedName>
</protein>
<sequence>MTALTRGPLPARVYWTRRLLVLGTALALVVVIARVLTGGSDASSADARATPVAAAPTVTVTPSGTPAATTKKPGKHHSHAPVLAAPSGPCDDEDIAVEPDVKQPVAGSDVRIVLKLRTLTEEACTWRVSKDTLTVKVTSGKDEIWSSRECPKVVPTEDVVVRRAVTETVGLTWNAKRSDDTCSRFTDWALPGYYHVVAAALAGEPADLQFKLDAPSGPVITRSPSPTQSPHQSKHGGRPQAPSPSSSR</sequence>
<organism evidence="2 3">
    <name type="scientific">Nocardioides ginsengisegetis</name>
    <dbReference type="NCBI Taxonomy" id="661491"/>
    <lineage>
        <taxon>Bacteria</taxon>
        <taxon>Bacillati</taxon>
        <taxon>Actinomycetota</taxon>
        <taxon>Actinomycetes</taxon>
        <taxon>Propionibacteriales</taxon>
        <taxon>Nocardioidaceae</taxon>
        <taxon>Nocardioides</taxon>
    </lineage>
</organism>
<accession>A0A7W3J2V1</accession>